<evidence type="ECO:0000313" key="3">
    <source>
        <dbReference type="Proteomes" id="UP000759131"/>
    </source>
</evidence>
<dbReference type="Proteomes" id="UP000759131">
    <property type="component" value="Unassembled WGS sequence"/>
</dbReference>
<dbReference type="PROSITE" id="PS50835">
    <property type="entry name" value="IG_LIKE"/>
    <property type="match status" value="2"/>
</dbReference>
<keyword evidence="3" id="KW-1185">Reference proteome</keyword>
<dbReference type="InterPro" id="IPR013783">
    <property type="entry name" value="Ig-like_fold"/>
</dbReference>
<evidence type="ECO:0000259" key="1">
    <source>
        <dbReference type="PROSITE" id="PS50835"/>
    </source>
</evidence>
<feature type="non-terminal residue" evidence="2">
    <location>
        <position position="212"/>
    </location>
</feature>
<dbReference type="PANTHER" id="PTHR21261">
    <property type="entry name" value="BEAT PROTEIN"/>
    <property type="match status" value="1"/>
</dbReference>
<evidence type="ECO:0000313" key="2">
    <source>
        <dbReference type="EMBL" id="CAD7629676.1"/>
    </source>
</evidence>
<feature type="domain" description="Ig-like" evidence="1">
    <location>
        <begin position="119"/>
        <end position="160"/>
    </location>
</feature>
<sequence>SATGLRLRLDIPSIVKSGSSVWLHCDYDLEMDSLYSVKWYKNNQEFYRYMSEPDSVPDIQPHRVFYQLGIYVDLSKSNSTHVYLKKTDLNTEGTFTAEVSTTTFKSVKRLKDLRIYVLPQREIEIMGSKAEYKMGEDVLNLTCVAAKSKPVQILAWFLNGIRVLRNDPHINLSHPDIDVSSDGLVSSSLGISLSLLSNDHHLSNGVLALRTF</sequence>
<protein>
    <recommendedName>
        <fullName evidence="1">Ig-like domain-containing protein</fullName>
    </recommendedName>
</protein>
<accession>A0A7R9KUT4</accession>
<dbReference type="InterPro" id="IPR036179">
    <property type="entry name" value="Ig-like_dom_sf"/>
</dbReference>
<dbReference type="EMBL" id="CAJPIZ010007177">
    <property type="protein sequence ID" value="CAG2110106.1"/>
    <property type="molecule type" value="Genomic_DNA"/>
</dbReference>
<gene>
    <name evidence="2" type="ORF">OSB1V03_LOCUS10091</name>
</gene>
<name>A0A7R9KUT4_9ACAR</name>
<dbReference type="AlphaFoldDB" id="A0A7R9KUT4"/>
<dbReference type="OrthoDB" id="6343941at2759"/>
<feature type="domain" description="Ig-like" evidence="1">
    <location>
        <begin position="15"/>
        <end position="108"/>
    </location>
</feature>
<dbReference type="Gene3D" id="2.60.40.10">
    <property type="entry name" value="Immunoglobulins"/>
    <property type="match status" value="1"/>
</dbReference>
<organism evidence="2">
    <name type="scientific">Medioppia subpectinata</name>
    <dbReference type="NCBI Taxonomy" id="1979941"/>
    <lineage>
        <taxon>Eukaryota</taxon>
        <taxon>Metazoa</taxon>
        <taxon>Ecdysozoa</taxon>
        <taxon>Arthropoda</taxon>
        <taxon>Chelicerata</taxon>
        <taxon>Arachnida</taxon>
        <taxon>Acari</taxon>
        <taxon>Acariformes</taxon>
        <taxon>Sarcoptiformes</taxon>
        <taxon>Oribatida</taxon>
        <taxon>Brachypylina</taxon>
        <taxon>Oppioidea</taxon>
        <taxon>Oppiidae</taxon>
        <taxon>Medioppia</taxon>
    </lineage>
</organism>
<reference evidence="2" key="1">
    <citation type="submission" date="2020-11" db="EMBL/GenBank/DDBJ databases">
        <authorList>
            <person name="Tran Van P."/>
        </authorList>
    </citation>
    <scope>NUCLEOTIDE SEQUENCE</scope>
</reference>
<dbReference type="SUPFAM" id="SSF48726">
    <property type="entry name" value="Immunoglobulin"/>
    <property type="match status" value="1"/>
</dbReference>
<dbReference type="EMBL" id="OC861752">
    <property type="protein sequence ID" value="CAD7629676.1"/>
    <property type="molecule type" value="Genomic_DNA"/>
</dbReference>
<dbReference type="InterPro" id="IPR007110">
    <property type="entry name" value="Ig-like_dom"/>
</dbReference>
<proteinExistence type="predicted"/>
<dbReference type="PANTHER" id="PTHR21261:SF15">
    <property type="entry name" value="BEATEN PATH IIIA, ISOFORM D-RELATED"/>
    <property type="match status" value="1"/>
</dbReference>